<sequence>MPQSNPRAYHLVQEAEFDGPEGRRLPDQRSPYGSEDDRCNYYKPRRQFRRYGIRHIVLNDERTIPMIEYGLGSANMGREHEEVVKATRIVIQNGYYNLDGAEAYSNEPALGQAIRESGIHREKLFVRTKVIRTPGQDIQASFDASLQKLVLTKLICFLFTYPF</sequence>
<organism evidence="1 2">
    <name type="scientific">Xylaria curta</name>
    <dbReference type="NCBI Taxonomy" id="42375"/>
    <lineage>
        <taxon>Eukaryota</taxon>
        <taxon>Fungi</taxon>
        <taxon>Dikarya</taxon>
        <taxon>Ascomycota</taxon>
        <taxon>Pezizomycotina</taxon>
        <taxon>Sordariomycetes</taxon>
        <taxon>Xylariomycetidae</taxon>
        <taxon>Xylariales</taxon>
        <taxon>Xylariaceae</taxon>
        <taxon>Xylaria</taxon>
    </lineage>
</organism>
<comment type="caution">
    <text evidence="1">The sequence shown here is derived from an EMBL/GenBank/DDBJ whole genome shotgun (WGS) entry which is preliminary data.</text>
</comment>
<evidence type="ECO:0000313" key="1">
    <source>
        <dbReference type="EMBL" id="KAJ2985673.1"/>
    </source>
</evidence>
<dbReference type="EMBL" id="JAPDGR010001064">
    <property type="protein sequence ID" value="KAJ2985673.1"/>
    <property type="molecule type" value="Genomic_DNA"/>
</dbReference>
<accession>A0ACC1P3B4</accession>
<evidence type="ECO:0000313" key="2">
    <source>
        <dbReference type="Proteomes" id="UP001143856"/>
    </source>
</evidence>
<dbReference type="Proteomes" id="UP001143856">
    <property type="component" value="Unassembled WGS sequence"/>
</dbReference>
<gene>
    <name evidence="1" type="ORF">NUW58_g5407</name>
</gene>
<keyword evidence="2" id="KW-1185">Reference proteome</keyword>
<name>A0ACC1P3B4_9PEZI</name>
<protein>
    <submittedName>
        <fullName evidence="1">Uncharacterized protein</fullName>
    </submittedName>
</protein>
<proteinExistence type="predicted"/>
<reference evidence="1" key="1">
    <citation type="submission" date="2022-10" db="EMBL/GenBank/DDBJ databases">
        <title>Genome Sequence of Xylaria curta.</title>
        <authorList>
            <person name="Buettner E."/>
        </authorList>
    </citation>
    <scope>NUCLEOTIDE SEQUENCE</scope>
    <source>
        <strain evidence="1">Babe10</strain>
    </source>
</reference>